<keyword evidence="4 6" id="KW-1133">Transmembrane helix</keyword>
<feature type="transmembrane region" description="Helical" evidence="6">
    <location>
        <begin position="112"/>
        <end position="133"/>
    </location>
</feature>
<gene>
    <name evidence="8" type="ORF">MTO99_12510</name>
</gene>
<evidence type="ECO:0000256" key="3">
    <source>
        <dbReference type="ARBA" id="ARBA00022692"/>
    </source>
</evidence>
<dbReference type="PANTHER" id="PTHR43124">
    <property type="entry name" value="PURINE EFFLUX PUMP PBUE"/>
    <property type="match status" value="1"/>
</dbReference>
<accession>A0ABY4BV02</accession>
<feature type="transmembrane region" description="Helical" evidence="6">
    <location>
        <begin position="58"/>
        <end position="79"/>
    </location>
</feature>
<feature type="transmembrane region" description="Helical" evidence="6">
    <location>
        <begin position="175"/>
        <end position="196"/>
    </location>
</feature>
<name>A0ABY4BV02_9MICO</name>
<feature type="transmembrane region" description="Helical" evidence="6">
    <location>
        <begin position="86"/>
        <end position="106"/>
    </location>
</feature>
<dbReference type="CDD" id="cd17324">
    <property type="entry name" value="MFS_NepI_like"/>
    <property type="match status" value="1"/>
</dbReference>
<keyword evidence="9" id="KW-1185">Reference proteome</keyword>
<dbReference type="InterPro" id="IPR036259">
    <property type="entry name" value="MFS_trans_sf"/>
</dbReference>
<keyword evidence="3 6" id="KW-0812">Transmembrane</keyword>
<evidence type="ECO:0000256" key="1">
    <source>
        <dbReference type="ARBA" id="ARBA00004651"/>
    </source>
</evidence>
<keyword evidence="5 6" id="KW-0472">Membrane</keyword>
<feature type="transmembrane region" description="Helical" evidence="6">
    <location>
        <begin position="217"/>
        <end position="243"/>
    </location>
</feature>
<protein>
    <submittedName>
        <fullName evidence="8">MFS transporter</fullName>
    </submittedName>
</protein>
<evidence type="ECO:0000256" key="4">
    <source>
        <dbReference type="ARBA" id="ARBA00022989"/>
    </source>
</evidence>
<reference evidence="8 9" key="1">
    <citation type="submission" date="2022-03" db="EMBL/GenBank/DDBJ databases">
        <title>Mucilaginibacter sp. isolated from the gut of Protaetia brevitarsis seulensis larvae.</title>
        <authorList>
            <person name="Won M."/>
            <person name="Kim S.-J."/>
            <person name="Kwon S.-W."/>
        </authorList>
    </citation>
    <scope>NUCLEOTIDE SEQUENCE [LARGE SCALE GENOMIC DNA]</scope>
    <source>
        <strain evidence="8 9">CFWR-12</strain>
    </source>
</reference>
<feature type="transmembrane region" description="Helical" evidence="6">
    <location>
        <begin position="21"/>
        <end position="46"/>
    </location>
</feature>
<dbReference type="InterPro" id="IPR020846">
    <property type="entry name" value="MFS_dom"/>
</dbReference>
<dbReference type="InterPro" id="IPR050189">
    <property type="entry name" value="MFS_Efflux_Transporters"/>
</dbReference>
<evidence type="ECO:0000256" key="2">
    <source>
        <dbReference type="ARBA" id="ARBA00022475"/>
    </source>
</evidence>
<evidence type="ECO:0000256" key="5">
    <source>
        <dbReference type="ARBA" id="ARBA00023136"/>
    </source>
</evidence>
<feature type="transmembrane region" description="Helical" evidence="6">
    <location>
        <begin position="306"/>
        <end position="329"/>
    </location>
</feature>
<dbReference type="Proteomes" id="UP000832097">
    <property type="component" value="Chromosome"/>
</dbReference>
<dbReference type="SUPFAM" id="SSF103473">
    <property type="entry name" value="MFS general substrate transporter"/>
    <property type="match status" value="1"/>
</dbReference>
<evidence type="ECO:0000256" key="6">
    <source>
        <dbReference type="SAM" id="Phobius"/>
    </source>
</evidence>
<feature type="transmembrane region" description="Helical" evidence="6">
    <location>
        <begin position="281"/>
        <end position="300"/>
    </location>
</feature>
<dbReference type="PROSITE" id="PS50850">
    <property type="entry name" value="MFS"/>
    <property type="match status" value="1"/>
</dbReference>
<sequence>MPSRSERPEFRPGGVRDVAGGILALSIATFLAITTELLPVGLLPLIGDELGVSEGVTGLLVTVYAFMVAALALPLTLLTARVPRKALLLATLVAYAVSNALGAIAPDFALLAVARAIGGLAHALFFSVSIGYGARLVRPEFTGRALALVTAGASAGFVLGVPLSTALGTAAGWRASFWMLAAGCALTVLVVAALLPPVPGGGLSHGGIGRASRRTRLGIVVGVNTVVYLGQYTVYTYIAVLLLASGLPLPALGPALLGLGALGLLGIWFAAATLDRRPRAATILALVAIVAALAVLGWAFPALAGVLVSAAVWSAAFGGMASMMQTAAIRTGGASPDIVGALVNASANIGIGVGAALGAGVLAWPGLEWLPFAGAVLVLVGTIAVLVARGAFPARAPGAPSTDQPAP</sequence>
<dbReference type="InterPro" id="IPR011701">
    <property type="entry name" value="MFS"/>
</dbReference>
<comment type="subcellular location">
    <subcellularLocation>
        <location evidence="1">Cell membrane</location>
        <topology evidence="1">Multi-pass membrane protein</topology>
    </subcellularLocation>
</comment>
<feature type="transmembrane region" description="Helical" evidence="6">
    <location>
        <begin position="145"/>
        <end position="163"/>
    </location>
</feature>
<feature type="domain" description="Major facilitator superfamily (MFS) profile" evidence="7">
    <location>
        <begin position="21"/>
        <end position="393"/>
    </location>
</feature>
<dbReference type="EMBL" id="CP094528">
    <property type="protein sequence ID" value="UOE43009.1"/>
    <property type="molecule type" value="Genomic_DNA"/>
</dbReference>
<evidence type="ECO:0000313" key="8">
    <source>
        <dbReference type="EMBL" id="UOE43009.1"/>
    </source>
</evidence>
<feature type="transmembrane region" description="Helical" evidence="6">
    <location>
        <begin position="369"/>
        <end position="388"/>
    </location>
</feature>
<keyword evidence="2" id="KW-1003">Cell membrane</keyword>
<organism evidence="8 9">
    <name type="scientific">Agromyces larvae</name>
    <dbReference type="NCBI Taxonomy" id="2929802"/>
    <lineage>
        <taxon>Bacteria</taxon>
        <taxon>Bacillati</taxon>
        <taxon>Actinomycetota</taxon>
        <taxon>Actinomycetes</taxon>
        <taxon>Micrococcales</taxon>
        <taxon>Microbacteriaceae</taxon>
        <taxon>Agromyces</taxon>
    </lineage>
</organism>
<feature type="transmembrane region" description="Helical" evidence="6">
    <location>
        <begin position="255"/>
        <end position="274"/>
    </location>
</feature>
<dbReference type="Gene3D" id="1.20.1250.20">
    <property type="entry name" value="MFS general substrate transporter like domains"/>
    <property type="match status" value="1"/>
</dbReference>
<dbReference type="RefSeq" id="WP_243553973.1">
    <property type="nucleotide sequence ID" value="NZ_CP094528.1"/>
</dbReference>
<evidence type="ECO:0000259" key="7">
    <source>
        <dbReference type="PROSITE" id="PS50850"/>
    </source>
</evidence>
<evidence type="ECO:0000313" key="9">
    <source>
        <dbReference type="Proteomes" id="UP000832097"/>
    </source>
</evidence>
<feature type="transmembrane region" description="Helical" evidence="6">
    <location>
        <begin position="341"/>
        <end position="363"/>
    </location>
</feature>
<proteinExistence type="predicted"/>
<dbReference type="Pfam" id="PF07690">
    <property type="entry name" value="MFS_1"/>
    <property type="match status" value="1"/>
</dbReference>
<dbReference type="PANTHER" id="PTHR43124:SF10">
    <property type="entry name" value="PURINE EFFLUX PUMP PBUE"/>
    <property type="match status" value="1"/>
</dbReference>